<comment type="caution">
    <text evidence="7">The sequence shown here is derived from an EMBL/GenBank/DDBJ whole genome shotgun (WGS) entry which is preliminary data.</text>
</comment>
<evidence type="ECO:0000256" key="1">
    <source>
        <dbReference type="ARBA" id="ARBA00004141"/>
    </source>
</evidence>
<keyword evidence="8" id="KW-1185">Reference proteome</keyword>
<feature type="transmembrane region" description="Helical" evidence="5">
    <location>
        <begin position="107"/>
        <end position="131"/>
    </location>
</feature>
<dbReference type="Pfam" id="PF04138">
    <property type="entry name" value="GtrA_DPMS_TM"/>
    <property type="match status" value="1"/>
</dbReference>
<feature type="transmembrane region" description="Helical" evidence="5">
    <location>
        <begin position="71"/>
        <end position="95"/>
    </location>
</feature>
<sequence>METEPRDDTAEHHRGGARERFARLCAAVTARLPFGLSRIVPSTFVGFAAINGFTFCIDLLILTALHTHWGAPYAVAVGIGYAVAFALSFALNRVLNFRSHDPVGRQTLVYVGVVAVNFALLVGVSCGLNAIGVQYQAARVAAGACEGFFMYCAMRWLVFRGTDRRAPGRLPPARR</sequence>
<dbReference type="InterPro" id="IPR007267">
    <property type="entry name" value="GtrA_DPMS_TM"/>
</dbReference>
<proteinExistence type="predicted"/>
<evidence type="ECO:0000259" key="6">
    <source>
        <dbReference type="Pfam" id="PF04138"/>
    </source>
</evidence>
<evidence type="ECO:0000256" key="2">
    <source>
        <dbReference type="ARBA" id="ARBA00022692"/>
    </source>
</evidence>
<feature type="transmembrane region" description="Helical" evidence="5">
    <location>
        <begin position="137"/>
        <end position="159"/>
    </location>
</feature>
<keyword evidence="3 5" id="KW-1133">Transmembrane helix</keyword>
<evidence type="ECO:0000256" key="3">
    <source>
        <dbReference type="ARBA" id="ARBA00022989"/>
    </source>
</evidence>
<comment type="subcellular location">
    <subcellularLocation>
        <location evidence="1">Membrane</location>
        <topology evidence="1">Multi-pass membrane protein</topology>
    </subcellularLocation>
</comment>
<reference evidence="8" key="1">
    <citation type="journal article" date="2019" name="Int. J. Syst. Evol. Microbiol.">
        <title>The Global Catalogue of Microorganisms (GCM) 10K type strain sequencing project: providing services to taxonomists for standard genome sequencing and annotation.</title>
        <authorList>
            <consortium name="The Broad Institute Genomics Platform"/>
            <consortium name="The Broad Institute Genome Sequencing Center for Infectious Disease"/>
            <person name="Wu L."/>
            <person name="Ma J."/>
        </authorList>
    </citation>
    <scope>NUCLEOTIDE SEQUENCE [LARGE SCALE GENOMIC DNA]</scope>
    <source>
        <strain evidence="8">JCM 12165</strain>
    </source>
</reference>
<feature type="domain" description="GtrA/DPMS transmembrane" evidence="6">
    <location>
        <begin position="47"/>
        <end position="159"/>
    </location>
</feature>
<protein>
    <submittedName>
        <fullName evidence="7">GtrA family protein</fullName>
    </submittedName>
</protein>
<keyword evidence="4 5" id="KW-0472">Membrane</keyword>
<dbReference type="RefSeq" id="WP_343982387.1">
    <property type="nucleotide sequence ID" value="NZ_BAAAJG010000015.1"/>
</dbReference>
<organism evidence="7 8">
    <name type="scientific">Pseudonocardia aurantiaca</name>
    <dbReference type="NCBI Taxonomy" id="75290"/>
    <lineage>
        <taxon>Bacteria</taxon>
        <taxon>Bacillati</taxon>
        <taxon>Actinomycetota</taxon>
        <taxon>Actinomycetes</taxon>
        <taxon>Pseudonocardiales</taxon>
        <taxon>Pseudonocardiaceae</taxon>
        <taxon>Pseudonocardia</taxon>
    </lineage>
</organism>
<gene>
    <name evidence="7" type="ORF">ACFSCY_35595</name>
</gene>
<feature type="transmembrane region" description="Helical" evidence="5">
    <location>
        <begin position="44"/>
        <end position="65"/>
    </location>
</feature>
<name>A0ABW4G083_9PSEU</name>
<dbReference type="Proteomes" id="UP001597145">
    <property type="component" value="Unassembled WGS sequence"/>
</dbReference>
<dbReference type="EMBL" id="JBHUCP010000045">
    <property type="protein sequence ID" value="MFD1534757.1"/>
    <property type="molecule type" value="Genomic_DNA"/>
</dbReference>
<evidence type="ECO:0000256" key="4">
    <source>
        <dbReference type="ARBA" id="ARBA00023136"/>
    </source>
</evidence>
<evidence type="ECO:0000313" key="8">
    <source>
        <dbReference type="Proteomes" id="UP001597145"/>
    </source>
</evidence>
<keyword evidence="2 5" id="KW-0812">Transmembrane</keyword>
<accession>A0ABW4G083</accession>
<evidence type="ECO:0000313" key="7">
    <source>
        <dbReference type="EMBL" id="MFD1534757.1"/>
    </source>
</evidence>
<evidence type="ECO:0000256" key="5">
    <source>
        <dbReference type="SAM" id="Phobius"/>
    </source>
</evidence>